<dbReference type="PRINTS" id="PR00080">
    <property type="entry name" value="SDRFAMILY"/>
</dbReference>
<sequence>MITGKMIVVTGGSRGVGFGLVQQFLRRDNVVIATTRDTTRAHELQKLAETAGGKLIVHELDTSEVSSIKHWSNDLKEDVPHVDVLINNAGVFGRRLGFLELEAEDFLKTFTTNTVGPFLVSQELYRQGLLGGERGQSLVVNISSVMSSHGDQAKDNSGGGAYAYRASKAALNIINKAMATDLHQHGITSVLIHPGYVATDMTDYKGHISVQESTEGIMAVLESGKMLNDRFFSFRGEELPW</sequence>
<dbReference type="PANTHER" id="PTHR45458">
    <property type="entry name" value="SHORT-CHAIN DEHYDROGENASE/REDUCTASE SDR"/>
    <property type="match status" value="1"/>
</dbReference>
<dbReference type="InterPro" id="IPR036291">
    <property type="entry name" value="NAD(P)-bd_dom_sf"/>
</dbReference>
<organism evidence="2 3">
    <name type="scientific">Chlamydomonas eustigma</name>
    <dbReference type="NCBI Taxonomy" id="1157962"/>
    <lineage>
        <taxon>Eukaryota</taxon>
        <taxon>Viridiplantae</taxon>
        <taxon>Chlorophyta</taxon>
        <taxon>core chlorophytes</taxon>
        <taxon>Chlorophyceae</taxon>
        <taxon>CS clade</taxon>
        <taxon>Chlamydomonadales</taxon>
        <taxon>Chlamydomonadaceae</taxon>
        <taxon>Chlamydomonas</taxon>
    </lineage>
</organism>
<name>A0A250WUX4_9CHLO</name>
<protein>
    <submittedName>
        <fullName evidence="2">Uncharacterized protein</fullName>
    </submittedName>
</protein>
<evidence type="ECO:0000313" key="2">
    <source>
        <dbReference type="EMBL" id="GAX74643.1"/>
    </source>
</evidence>
<dbReference type="AlphaFoldDB" id="A0A250WUX4"/>
<dbReference type="PANTHER" id="PTHR45458:SF1">
    <property type="entry name" value="SHORT CHAIN DEHYDROGENASE"/>
    <property type="match status" value="1"/>
</dbReference>
<gene>
    <name evidence="2" type="ORF">CEUSTIGMA_g2091.t1</name>
</gene>
<dbReference type="OrthoDB" id="5296at2759"/>
<accession>A0A250WUX4</accession>
<keyword evidence="3" id="KW-1185">Reference proteome</keyword>
<dbReference type="InterPro" id="IPR052184">
    <property type="entry name" value="SDR_enzymes"/>
</dbReference>
<dbReference type="EMBL" id="BEGY01000008">
    <property type="protein sequence ID" value="GAX74643.1"/>
    <property type="molecule type" value="Genomic_DNA"/>
</dbReference>
<dbReference type="PRINTS" id="PR00081">
    <property type="entry name" value="GDHRDH"/>
</dbReference>
<reference evidence="2 3" key="1">
    <citation type="submission" date="2017-08" db="EMBL/GenBank/DDBJ databases">
        <title>Acidophilic green algal genome provides insights into adaptation to an acidic environment.</title>
        <authorList>
            <person name="Hirooka S."/>
            <person name="Hirose Y."/>
            <person name="Kanesaki Y."/>
            <person name="Higuchi S."/>
            <person name="Fujiwara T."/>
            <person name="Onuma R."/>
            <person name="Era A."/>
            <person name="Ohbayashi R."/>
            <person name="Uzuka A."/>
            <person name="Nozaki H."/>
            <person name="Yoshikawa H."/>
            <person name="Miyagishima S.Y."/>
        </authorList>
    </citation>
    <scope>NUCLEOTIDE SEQUENCE [LARGE SCALE GENOMIC DNA]</scope>
    <source>
        <strain evidence="2 3">NIES-2499</strain>
    </source>
</reference>
<dbReference type="CDD" id="cd05325">
    <property type="entry name" value="carb_red_sniffer_like_SDR_c"/>
    <property type="match status" value="1"/>
</dbReference>
<dbReference type="SUPFAM" id="SSF51735">
    <property type="entry name" value="NAD(P)-binding Rossmann-fold domains"/>
    <property type="match status" value="1"/>
</dbReference>
<dbReference type="Proteomes" id="UP000232323">
    <property type="component" value="Unassembled WGS sequence"/>
</dbReference>
<evidence type="ECO:0000256" key="1">
    <source>
        <dbReference type="RuleBase" id="RU000363"/>
    </source>
</evidence>
<dbReference type="Pfam" id="PF00106">
    <property type="entry name" value="adh_short"/>
    <property type="match status" value="1"/>
</dbReference>
<comment type="similarity">
    <text evidence="1">Belongs to the short-chain dehydrogenases/reductases (SDR) family.</text>
</comment>
<proteinExistence type="inferred from homology"/>
<dbReference type="InterPro" id="IPR002347">
    <property type="entry name" value="SDR_fam"/>
</dbReference>
<dbReference type="Gene3D" id="3.40.50.720">
    <property type="entry name" value="NAD(P)-binding Rossmann-like Domain"/>
    <property type="match status" value="1"/>
</dbReference>
<dbReference type="STRING" id="1157962.A0A250WUX4"/>
<evidence type="ECO:0000313" key="3">
    <source>
        <dbReference type="Proteomes" id="UP000232323"/>
    </source>
</evidence>
<comment type="caution">
    <text evidence="2">The sequence shown here is derived from an EMBL/GenBank/DDBJ whole genome shotgun (WGS) entry which is preliminary data.</text>
</comment>
<dbReference type="GO" id="GO:0016616">
    <property type="term" value="F:oxidoreductase activity, acting on the CH-OH group of donors, NAD or NADP as acceptor"/>
    <property type="evidence" value="ECO:0007669"/>
    <property type="project" value="TreeGrafter"/>
</dbReference>